<dbReference type="Proteomes" id="UP001055879">
    <property type="component" value="Linkage Group LG09"/>
</dbReference>
<sequence length="69" mass="6715">MATTFWLDSVVFGSGSLGESEGKSDLLDMVTDFLGATGSRTTAGVVATTGGVATTCISVTGLGLGAGPN</sequence>
<organism evidence="1 2">
    <name type="scientific">Arctium lappa</name>
    <name type="common">Greater burdock</name>
    <name type="synonym">Lappa major</name>
    <dbReference type="NCBI Taxonomy" id="4217"/>
    <lineage>
        <taxon>Eukaryota</taxon>
        <taxon>Viridiplantae</taxon>
        <taxon>Streptophyta</taxon>
        <taxon>Embryophyta</taxon>
        <taxon>Tracheophyta</taxon>
        <taxon>Spermatophyta</taxon>
        <taxon>Magnoliopsida</taxon>
        <taxon>eudicotyledons</taxon>
        <taxon>Gunneridae</taxon>
        <taxon>Pentapetalae</taxon>
        <taxon>asterids</taxon>
        <taxon>campanulids</taxon>
        <taxon>Asterales</taxon>
        <taxon>Asteraceae</taxon>
        <taxon>Carduoideae</taxon>
        <taxon>Cardueae</taxon>
        <taxon>Arctiinae</taxon>
        <taxon>Arctium</taxon>
    </lineage>
</organism>
<keyword evidence="2" id="KW-1185">Reference proteome</keyword>
<reference evidence="2" key="1">
    <citation type="journal article" date="2022" name="Mol. Ecol. Resour.">
        <title>The genomes of chicory, endive, great burdock and yacon provide insights into Asteraceae palaeo-polyploidization history and plant inulin production.</title>
        <authorList>
            <person name="Fan W."/>
            <person name="Wang S."/>
            <person name="Wang H."/>
            <person name="Wang A."/>
            <person name="Jiang F."/>
            <person name="Liu H."/>
            <person name="Zhao H."/>
            <person name="Xu D."/>
            <person name="Zhang Y."/>
        </authorList>
    </citation>
    <scope>NUCLEOTIDE SEQUENCE [LARGE SCALE GENOMIC DNA]</scope>
    <source>
        <strain evidence="2">cv. Niubang</strain>
    </source>
</reference>
<evidence type="ECO:0000313" key="2">
    <source>
        <dbReference type="Proteomes" id="UP001055879"/>
    </source>
</evidence>
<protein>
    <submittedName>
        <fullName evidence="1">Uncharacterized protein</fullName>
    </submittedName>
</protein>
<gene>
    <name evidence="1" type="ORF">L6452_27913</name>
</gene>
<evidence type="ECO:0000313" key="1">
    <source>
        <dbReference type="EMBL" id="KAI3702187.1"/>
    </source>
</evidence>
<name>A0ACB8ZW10_ARCLA</name>
<proteinExistence type="predicted"/>
<comment type="caution">
    <text evidence="1">The sequence shown here is derived from an EMBL/GenBank/DDBJ whole genome shotgun (WGS) entry which is preliminary data.</text>
</comment>
<reference evidence="1 2" key="2">
    <citation type="journal article" date="2022" name="Mol. Ecol. Resour.">
        <title>The genomes of chicory, endive, great burdock and yacon provide insights into Asteraceae paleo-polyploidization history and plant inulin production.</title>
        <authorList>
            <person name="Fan W."/>
            <person name="Wang S."/>
            <person name="Wang H."/>
            <person name="Wang A."/>
            <person name="Jiang F."/>
            <person name="Liu H."/>
            <person name="Zhao H."/>
            <person name="Xu D."/>
            <person name="Zhang Y."/>
        </authorList>
    </citation>
    <scope>NUCLEOTIDE SEQUENCE [LARGE SCALE GENOMIC DNA]</scope>
    <source>
        <strain evidence="2">cv. Niubang</strain>
    </source>
</reference>
<accession>A0ACB8ZW10</accession>
<dbReference type="EMBL" id="CM042055">
    <property type="protein sequence ID" value="KAI3702187.1"/>
    <property type="molecule type" value="Genomic_DNA"/>
</dbReference>